<name>A0AAN8NSU3_POLSC</name>
<reference evidence="2 3" key="1">
    <citation type="submission" date="2023-10" db="EMBL/GenBank/DDBJ databases">
        <title>Genomes of two closely related lineages of the louse Polyplax serrata with different host specificities.</title>
        <authorList>
            <person name="Martinu J."/>
            <person name="Tarabai H."/>
            <person name="Stefka J."/>
            <person name="Hypsa V."/>
        </authorList>
    </citation>
    <scope>NUCLEOTIDE SEQUENCE [LARGE SCALE GENOMIC DNA]</scope>
    <source>
        <strain evidence="2">HR10_N</strain>
    </source>
</reference>
<evidence type="ECO:0000313" key="3">
    <source>
        <dbReference type="Proteomes" id="UP001372834"/>
    </source>
</evidence>
<comment type="caution">
    <text evidence="2">The sequence shown here is derived from an EMBL/GenBank/DDBJ whole genome shotgun (WGS) entry which is preliminary data.</text>
</comment>
<gene>
    <name evidence="2" type="ORF">RUM43_002116</name>
</gene>
<dbReference type="EMBL" id="JAWJWE010000036">
    <property type="protein sequence ID" value="KAK6628304.1"/>
    <property type="molecule type" value="Genomic_DNA"/>
</dbReference>
<evidence type="ECO:0000313" key="2">
    <source>
        <dbReference type="EMBL" id="KAK6628304.1"/>
    </source>
</evidence>
<accession>A0AAN8NSU3</accession>
<proteinExistence type="predicted"/>
<organism evidence="2 3">
    <name type="scientific">Polyplax serrata</name>
    <name type="common">Common mouse louse</name>
    <dbReference type="NCBI Taxonomy" id="468196"/>
    <lineage>
        <taxon>Eukaryota</taxon>
        <taxon>Metazoa</taxon>
        <taxon>Ecdysozoa</taxon>
        <taxon>Arthropoda</taxon>
        <taxon>Hexapoda</taxon>
        <taxon>Insecta</taxon>
        <taxon>Pterygota</taxon>
        <taxon>Neoptera</taxon>
        <taxon>Paraneoptera</taxon>
        <taxon>Psocodea</taxon>
        <taxon>Troctomorpha</taxon>
        <taxon>Phthiraptera</taxon>
        <taxon>Anoplura</taxon>
        <taxon>Polyplacidae</taxon>
        <taxon>Polyplax</taxon>
    </lineage>
</organism>
<dbReference type="AlphaFoldDB" id="A0AAN8NSU3"/>
<evidence type="ECO:0000256" key="1">
    <source>
        <dbReference type="SAM" id="MobiDB-lite"/>
    </source>
</evidence>
<dbReference type="Proteomes" id="UP001372834">
    <property type="component" value="Unassembled WGS sequence"/>
</dbReference>
<protein>
    <submittedName>
        <fullName evidence="2">Uncharacterized protein</fullName>
    </submittedName>
</protein>
<sequence length="270" mass="31011">MIGQQVDGSTKERPELGRRDGNKEEEEVDLPVSTRKAPSRTLFLVCNNFLFLAERGRNWRDRSKSENQILGDYGMEEWRDTKMADEDYSSMPSLMPPQEAFNGGVSSHPSSFLLILLLFHLFSVALREKFKGDKLQTFKFTFHLGHLFAFEKGFGVEGKVLKFTLLCFPCRLSRGKGKMERYADVLFWEMEERHVADHRTKATSIKVFGAEVEKKAFELHSASICTRSSSRELFVEPSKLQSKAVPQKKKIQWDYIGVRKQSLGMLSVQI</sequence>
<feature type="region of interest" description="Disordered" evidence="1">
    <location>
        <begin position="1"/>
        <end position="33"/>
    </location>
</feature>
<feature type="compositionally biased region" description="Basic and acidic residues" evidence="1">
    <location>
        <begin position="9"/>
        <end position="22"/>
    </location>
</feature>